<reference evidence="1 2" key="1">
    <citation type="submission" date="2020-02" db="EMBL/GenBank/DDBJ databases">
        <authorList>
            <person name="Ferguson B K."/>
        </authorList>
    </citation>
    <scope>NUCLEOTIDE SEQUENCE [LARGE SCALE GENOMIC DNA]</scope>
</reference>
<dbReference type="Proteomes" id="UP000479000">
    <property type="component" value="Unassembled WGS sequence"/>
</dbReference>
<sequence>MGRRTCDTGFSVRSTLGTVQTGPDQYLLTPNKSKPCDWVNLLGAVTDLSRTGLIEQAQ</sequence>
<organism evidence="1 2">
    <name type="scientific">Nesidiocoris tenuis</name>
    <dbReference type="NCBI Taxonomy" id="355587"/>
    <lineage>
        <taxon>Eukaryota</taxon>
        <taxon>Metazoa</taxon>
        <taxon>Ecdysozoa</taxon>
        <taxon>Arthropoda</taxon>
        <taxon>Hexapoda</taxon>
        <taxon>Insecta</taxon>
        <taxon>Pterygota</taxon>
        <taxon>Neoptera</taxon>
        <taxon>Paraneoptera</taxon>
        <taxon>Hemiptera</taxon>
        <taxon>Heteroptera</taxon>
        <taxon>Panheteroptera</taxon>
        <taxon>Cimicomorpha</taxon>
        <taxon>Miridae</taxon>
        <taxon>Dicyphina</taxon>
        <taxon>Nesidiocoris</taxon>
    </lineage>
</organism>
<evidence type="ECO:0000313" key="2">
    <source>
        <dbReference type="Proteomes" id="UP000479000"/>
    </source>
</evidence>
<proteinExistence type="predicted"/>
<name>A0A6H5GHK6_9HEMI</name>
<protein>
    <submittedName>
        <fullName evidence="1">Uncharacterized protein</fullName>
    </submittedName>
</protein>
<accession>A0A6H5GHK6</accession>
<dbReference type="AlphaFoldDB" id="A0A6H5GHK6"/>
<gene>
    <name evidence="1" type="ORF">NTEN_LOCUS8187</name>
</gene>
<evidence type="ECO:0000313" key="1">
    <source>
        <dbReference type="EMBL" id="CAB0002400.1"/>
    </source>
</evidence>
<keyword evidence="2" id="KW-1185">Reference proteome</keyword>
<dbReference type="EMBL" id="CADCXU010012049">
    <property type="protein sequence ID" value="CAB0002400.1"/>
    <property type="molecule type" value="Genomic_DNA"/>
</dbReference>